<dbReference type="PANTHER" id="PTHR38460">
    <property type="entry name" value="TAUTOMERASE YOLI-RELATED"/>
    <property type="match status" value="1"/>
</dbReference>
<name>A0A1C1YPW8_9HYPH</name>
<dbReference type="InterPro" id="IPR037479">
    <property type="entry name" value="Tauto_MSAD"/>
</dbReference>
<dbReference type="InterPro" id="IPR014347">
    <property type="entry name" value="Tautomerase/MIF_sf"/>
</dbReference>
<dbReference type="Pfam" id="PF14552">
    <property type="entry name" value="Tautomerase_2"/>
    <property type="match status" value="1"/>
</dbReference>
<dbReference type="AlphaFoldDB" id="A0A1C1YPW8"/>
<organism evidence="1 2">
    <name type="scientific">Hoeflea olei</name>
    <dbReference type="NCBI Taxonomy" id="1480615"/>
    <lineage>
        <taxon>Bacteria</taxon>
        <taxon>Pseudomonadati</taxon>
        <taxon>Pseudomonadota</taxon>
        <taxon>Alphaproteobacteria</taxon>
        <taxon>Hyphomicrobiales</taxon>
        <taxon>Rhizobiaceae</taxon>
        <taxon>Hoeflea</taxon>
    </lineage>
</organism>
<reference evidence="1 2" key="1">
    <citation type="submission" date="2015-12" db="EMBL/GenBank/DDBJ databases">
        <authorList>
            <person name="Shamseldin A."/>
            <person name="Moawad H."/>
            <person name="Abd El-Rahim W.M."/>
            <person name="Sadowsky M.J."/>
        </authorList>
    </citation>
    <scope>NUCLEOTIDE SEQUENCE [LARGE SCALE GENOMIC DNA]</scope>
    <source>
        <strain evidence="1 2">JC234</strain>
    </source>
</reference>
<dbReference type="STRING" id="1480615.AWJ14_05830"/>
<dbReference type="OrthoDB" id="9804765at2"/>
<proteinExistence type="predicted"/>
<keyword evidence="2" id="KW-1185">Reference proteome</keyword>
<dbReference type="SUPFAM" id="SSF55331">
    <property type="entry name" value="Tautomerase/MIF"/>
    <property type="match status" value="1"/>
</dbReference>
<dbReference type="EMBL" id="LQZT01000050">
    <property type="protein sequence ID" value="OCW55514.1"/>
    <property type="molecule type" value="Genomic_DNA"/>
</dbReference>
<sequence>MPFTRISLLAGKSAGYLAALSDSLDRALVDCFEVPEDDRFVAIHQHQPGELIFDRSYRGGPRSDDYIFFHITTGKSRSADTKARFYRSLVDNLAASPGVRPEDVMVAIANSTVEDWSFSAGISAGAPSQGERGR</sequence>
<protein>
    <submittedName>
        <fullName evidence="1">Decarboxylase</fullName>
    </submittedName>
</protein>
<comment type="caution">
    <text evidence="1">The sequence shown here is derived from an EMBL/GenBank/DDBJ whole genome shotgun (WGS) entry which is preliminary data.</text>
</comment>
<dbReference type="PANTHER" id="PTHR38460:SF1">
    <property type="entry name" value="TAUTOMERASE YOLI-RELATED"/>
    <property type="match status" value="1"/>
</dbReference>
<evidence type="ECO:0000313" key="1">
    <source>
        <dbReference type="EMBL" id="OCW55514.1"/>
    </source>
</evidence>
<dbReference type="RefSeq" id="WP_066184264.1">
    <property type="nucleotide sequence ID" value="NZ_LQZT01000050.1"/>
</dbReference>
<dbReference type="Proteomes" id="UP000094795">
    <property type="component" value="Unassembled WGS sequence"/>
</dbReference>
<evidence type="ECO:0000313" key="2">
    <source>
        <dbReference type="Proteomes" id="UP000094795"/>
    </source>
</evidence>
<gene>
    <name evidence="1" type="ORF">AWJ14_05830</name>
</gene>
<dbReference type="Gene3D" id="3.30.429.10">
    <property type="entry name" value="Macrophage Migration Inhibitory Factor"/>
    <property type="match status" value="1"/>
</dbReference>
<accession>A0A1C1YPW8</accession>